<evidence type="ECO:0000313" key="5">
    <source>
        <dbReference type="Proteomes" id="UP000828390"/>
    </source>
</evidence>
<feature type="signal peptide" evidence="2">
    <location>
        <begin position="1"/>
        <end position="25"/>
    </location>
</feature>
<dbReference type="EMBL" id="JAIWYP010000001">
    <property type="protein sequence ID" value="KAH3893186.1"/>
    <property type="molecule type" value="Genomic_DNA"/>
</dbReference>
<evidence type="ECO:0000256" key="1">
    <source>
        <dbReference type="PROSITE-ProRule" id="PRU00352"/>
    </source>
</evidence>
<evidence type="ECO:0000256" key="2">
    <source>
        <dbReference type="SAM" id="SignalP"/>
    </source>
</evidence>
<dbReference type="InterPro" id="IPR001627">
    <property type="entry name" value="Semap_dom"/>
</dbReference>
<dbReference type="Gene3D" id="2.130.10.10">
    <property type="entry name" value="YVTN repeat-like/Quinoprotein amine dehydrogenase"/>
    <property type="match status" value="1"/>
</dbReference>
<evidence type="ECO:0000313" key="4">
    <source>
        <dbReference type="EMBL" id="KAH3893186.1"/>
    </source>
</evidence>
<dbReference type="AlphaFoldDB" id="A0A9D4NF53"/>
<keyword evidence="2" id="KW-0732">Signal</keyword>
<protein>
    <recommendedName>
        <fullName evidence="3">Sema domain-containing protein</fullName>
    </recommendedName>
</protein>
<keyword evidence="5" id="KW-1185">Reference proteome</keyword>
<comment type="caution">
    <text evidence="4">The sequence shown here is derived from an EMBL/GenBank/DDBJ whole genome shotgun (WGS) entry which is preliminary data.</text>
</comment>
<dbReference type="SUPFAM" id="SSF101912">
    <property type="entry name" value="Sema domain"/>
    <property type="match status" value="1"/>
</dbReference>
<sequence>MIPGGKTILCLLLFECCVFLGGINGQGRILLGDFDTQLGLTGIVALEDGLTLIVAGRNFICSINTSSANVNQTVIQNVTTRPSWTSGQDDITVAMIYSRETERLVTCGNSRDKCDVRNVYNISEIRSEFPFPISHRSTASMILRFASEYYMFVARPITEMEFKTKGCCKDAGVFWYKLNQSLVYMDENAITFKFSENVTVNTTTFIKAVSVDTFRIFFSQQLVINEGKYVSRVAQMCQQTDNVAKDTYVDMPLECGDFRQLEVVEFLRHSKLFVTAFSRGSDAALCLYSFEDIQIK</sequence>
<dbReference type="InterPro" id="IPR036352">
    <property type="entry name" value="Semap_dom_sf"/>
</dbReference>
<feature type="domain" description="Sema" evidence="3">
    <location>
        <begin position="15"/>
        <end position="296"/>
    </location>
</feature>
<reference evidence="4" key="1">
    <citation type="journal article" date="2019" name="bioRxiv">
        <title>The Genome of the Zebra Mussel, Dreissena polymorpha: A Resource for Invasive Species Research.</title>
        <authorList>
            <person name="McCartney M.A."/>
            <person name="Auch B."/>
            <person name="Kono T."/>
            <person name="Mallez S."/>
            <person name="Zhang Y."/>
            <person name="Obille A."/>
            <person name="Becker A."/>
            <person name="Abrahante J.E."/>
            <person name="Garbe J."/>
            <person name="Badalamenti J.P."/>
            <person name="Herman A."/>
            <person name="Mangelson H."/>
            <person name="Liachko I."/>
            <person name="Sullivan S."/>
            <person name="Sone E.D."/>
            <person name="Koren S."/>
            <person name="Silverstein K.A.T."/>
            <person name="Beckman K.B."/>
            <person name="Gohl D.M."/>
        </authorList>
    </citation>
    <scope>NUCLEOTIDE SEQUENCE</scope>
    <source>
        <strain evidence="4">Duluth1</strain>
        <tissue evidence="4">Whole animal</tissue>
    </source>
</reference>
<dbReference type="InterPro" id="IPR015943">
    <property type="entry name" value="WD40/YVTN_repeat-like_dom_sf"/>
</dbReference>
<proteinExistence type="predicted"/>
<reference evidence="4" key="2">
    <citation type="submission" date="2020-11" db="EMBL/GenBank/DDBJ databases">
        <authorList>
            <person name="McCartney M.A."/>
            <person name="Auch B."/>
            <person name="Kono T."/>
            <person name="Mallez S."/>
            <person name="Becker A."/>
            <person name="Gohl D.M."/>
            <person name="Silverstein K.A.T."/>
            <person name="Koren S."/>
            <person name="Bechman K.B."/>
            <person name="Herman A."/>
            <person name="Abrahante J.E."/>
            <person name="Garbe J."/>
        </authorList>
    </citation>
    <scope>NUCLEOTIDE SEQUENCE</scope>
    <source>
        <strain evidence="4">Duluth1</strain>
        <tissue evidence="4">Whole animal</tissue>
    </source>
</reference>
<evidence type="ECO:0000259" key="3">
    <source>
        <dbReference type="PROSITE" id="PS51004"/>
    </source>
</evidence>
<organism evidence="4 5">
    <name type="scientific">Dreissena polymorpha</name>
    <name type="common">Zebra mussel</name>
    <name type="synonym">Mytilus polymorpha</name>
    <dbReference type="NCBI Taxonomy" id="45954"/>
    <lineage>
        <taxon>Eukaryota</taxon>
        <taxon>Metazoa</taxon>
        <taxon>Spiralia</taxon>
        <taxon>Lophotrochozoa</taxon>
        <taxon>Mollusca</taxon>
        <taxon>Bivalvia</taxon>
        <taxon>Autobranchia</taxon>
        <taxon>Heteroconchia</taxon>
        <taxon>Euheterodonta</taxon>
        <taxon>Imparidentia</taxon>
        <taxon>Neoheterodontei</taxon>
        <taxon>Myida</taxon>
        <taxon>Dreissenoidea</taxon>
        <taxon>Dreissenidae</taxon>
        <taxon>Dreissena</taxon>
    </lineage>
</organism>
<accession>A0A9D4NF53</accession>
<comment type="caution">
    <text evidence="1">Lacks conserved residue(s) required for the propagation of feature annotation.</text>
</comment>
<dbReference type="Proteomes" id="UP000828390">
    <property type="component" value="Unassembled WGS sequence"/>
</dbReference>
<dbReference type="PROSITE" id="PS51004">
    <property type="entry name" value="SEMA"/>
    <property type="match status" value="1"/>
</dbReference>
<feature type="chain" id="PRO_5039621784" description="Sema domain-containing protein" evidence="2">
    <location>
        <begin position="26"/>
        <end position="296"/>
    </location>
</feature>
<name>A0A9D4NF53_DREPO</name>
<gene>
    <name evidence="4" type="ORF">DPMN_017330</name>
</gene>